<dbReference type="EMBL" id="JAPZBT010000001">
    <property type="protein sequence ID" value="KAJ5385553.1"/>
    <property type="molecule type" value="Genomic_DNA"/>
</dbReference>
<organism evidence="5 6">
    <name type="scientific">Penicillium concentricum</name>
    <dbReference type="NCBI Taxonomy" id="293559"/>
    <lineage>
        <taxon>Eukaryota</taxon>
        <taxon>Fungi</taxon>
        <taxon>Dikarya</taxon>
        <taxon>Ascomycota</taxon>
        <taxon>Pezizomycotina</taxon>
        <taxon>Eurotiomycetes</taxon>
        <taxon>Eurotiomycetidae</taxon>
        <taxon>Eurotiales</taxon>
        <taxon>Aspergillaceae</taxon>
        <taxon>Penicillium</taxon>
    </lineage>
</organism>
<evidence type="ECO:0000256" key="2">
    <source>
        <dbReference type="ARBA" id="ARBA00022827"/>
    </source>
</evidence>
<dbReference type="PRINTS" id="PR00420">
    <property type="entry name" value="RNGMNOXGNASE"/>
</dbReference>
<dbReference type="InterPro" id="IPR050631">
    <property type="entry name" value="PheA/TfdB_FAD_monoxygenase"/>
</dbReference>
<dbReference type="Gene3D" id="3.30.70.2450">
    <property type="match status" value="1"/>
</dbReference>
<comment type="caution">
    <text evidence="5">The sequence shown here is derived from an EMBL/GenBank/DDBJ whole genome shotgun (WGS) entry which is preliminary data.</text>
</comment>
<dbReference type="Proteomes" id="UP001147752">
    <property type="component" value="Unassembled WGS sequence"/>
</dbReference>
<evidence type="ECO:0000256" key="1">
    <source>
        <dbReference type="ARBA" id="ARBA00022630"/>
    </source>
</evidence>
<keyword evidence="1" id="KW-0285">Flavoprotein</keyword>
<accession>A0A9W9VLY3</accession>
<gene>
    <name evidence="5" type="ORF">N7517_003464</name>
</gene>
<evidence type="ECO:0000256" key="3">
    <source>
        <dbReference type="ARBA" id="ARBA00023002"/>
    </source>
</evidence>
<dbReference type="GeneID" id="81460377"/>
<dbReference type="Pfam" id="PF01494">
    <property type="entry name" value="FAD_binding_3"/>
    <property type="match status" value="1"/>
</dbReference>
<dbReference type="RefSeq" id="XP_056585329.1">
    <property type="nucleotide sequence ID" value="XM_056721194.1"/>
</dbReference>
<dbReference type="SUPFAM" id="SSF51905">
    <property type="entry name" value="FAD/NAD(P)-binding domain"/>
    <property type="match status" value="1"/>
</dbReference>
<name>A0A9W9VLY3_9EURO</name>
<reference evidence="5" key="2">
    <citation type="journal article" date="2023" name="IMA Fungus">
        <title>Comparative genomic study of the Penicillium genus elucidates a diverse pangenome and 15 lateral gene transfer events.</title>
        <authorList>
            <person name="Petersen C."/>
            <person name="Sorensen T."/>
            <person name="Nielsen M.R."/>
            <person name="Sondergaard T.E."/>
            <person name="Sorensen J.L."/>
            <person name="Fitzpatrick D.A."/>
            <person name="Frisvad J.C."/>
            <person name="Nielsen K.L."/>
        </authorList>
    </citation>
    <scope>NUCLEOTIDE SEQUENCE</scope>
    <source>
        <strain evidence="5">IBT 3081</strain>
    </source>
</reference>
<sequence>MRTFSEVIIVGAGPSGLMLALLLSQNGIKTTVLEMANEPDNAPRASHYSWPAIYELQRAGIYDDVLEAGFRTDQNLSWRKLDGSLIAQVPAELIPENRRMIALPLNHLVRIMQAHLEKRQHAQVFYSHEVCDIGQSNERAWVDVTTKDGTKRLEADYIVGCDGANSKIRKSLFGSDFPGKTWDEQIVATNTYWDMSLSEGGDATSFIIDKQHWGMIAQIQKDGLLRITYGEEPGLSRDEILARQPAKFKALLPGNPDPSDYKVVSISPYRVHQRLAKSLRVGRFLLAADAAHLCNPFGGLGLTGGLVDVGNLADCLVGIHQGLADEAILDRYSEVRRQKYEDIINVVSSINLQRMWRDPDTVVNDDPFFKELAKANTDPKIAFKLAEGINAIMHDFRQEYNTEKKAL</sequence>
<reference evidence="5" key="1">
    <citation type="submission" date="2022-12" db="EMBL/GenBank/DDBJ databases">
        <authorList>
            <person name="Petersen C."/>
        </authorList>
    </citation>
    <scope>NUCLEOTIDE SEQUENCE</scope>
    <source>
        <strain evidence="5">IBT 3081</strain>
    </source>
</reference>
<keyword evidence="6" id="KW-1185">Reference proteome</keyword>
<dbReference type="GO" id="GO:0019622">
    <property type="term" value="P:3-(3-hydroxy)phenylpropionate catabolic process"/>
    <property type="evidence" value="ECO:0007669"/>
    <property type="project" value="TreeGrafter"/>
</dbReference>
<dbReference type="GO" id="GO:0071949">
    <property type="term" value="F:FAD binding"/>
    <property type="evidence" value="ECO:0007669"/>
    <property type="project" value="InterPro"/>
</dbReference>
<proteinExistence type="predicted"/>
<evidence type="ECO:0000259" key="4">
    <source>
        <dbReference type="Pfam" id="PF01494"/>
    </source>
</evidence>
<evidence type="ECO:0000313" key="6">
    <source>
        <dbReference type="Proteomes" id="UP001147752"/>
    </source>
</evidence>
<feature type="domain" description="FAD-binding" evidence="4">
    <location>
        <begin position="6"/>
        <end position="343"/>
    </location>
</feature>
<dbReference type="InterPro" id="IPR002938">
    <property type="entry name" value="FAD-bd"/>
</dbReference>
<dbReference type="AlphaFoldDB" id="A0A9W9VLY3"/>
<dbReference type="GO" id="GO:0008688">
    <property type="term" value="F:3-(3-hydroxyphenyl)propionate hydroxylase activity"/>
    <property type="evidence" value="ECO:0007669"/>
    <property type="project" value="TreeGrafter"/>
</dbReference>
<keyword evidence="3" id="KW-0560">Oxidoreductase</keyword>
<dbReference type="PANTHER" id="PTHR43476">
    <property type="entry name" value="3-(3-HYDROXY-PHENYL)PROPIONATE/3-HYDROXYCINNAMIC ACID HYDROXYLASE"/>
    <property type="match status" value="1"/>
</dbReference>
<dbReference type="Gene3D" id="3.50.50.60">
    <property type="entry name" value="FAD/NAD(P)-binding domain"/>
    <property type="match status" value="1"/>
</dbReference>
<dbReference type="OrthoDB" id="10016252at2759"/>
<evidence type="ECO:0000313" key="5">
    <source>
        <dbReference type="EMBL" id="KAJ5385553.1"/>
    </source>
</evidence>
<protein>
    <recommendedName>
        <fullName evidence="4">FAD-binding domain-containing protein</fullName>
    </recommendedName>
</protein>
<keyword evidence="2" id="KW-0274">FAD</keyword>
<dbReference type="PANTHER" id="PTHR43476:SF3">
    <property type="entry name" value="FAD-BINDING MONOOXYGENASE"/>
    <property type="match status" value="1"/>
</dbReference>
<dbReference type="InterPro" id="IPR036188">
    <property type="entry name" value="FAD/NAD-bd_sf"/>
</dbReference>